<dbReference type="SUPFAM" id="SSF52129">
    <property type="entry name" value="Caspase-like"/>
    <property type="match status" value="1"/>
</dbReference>
<organism evidence="3">
    <name type="scientific">candidate division WOR-3 bacterium</name>
    <dbReference type="NCBI Taxonomy" id="2052148"/>
    <lineage>
        <taxon>Bacteria</taxon>
        <taxon>Bacteria division WOR-3</taxon>
    </lineage>
</organism>
<proteinExistence type="predicted"/>
<dbReference type="EMBL" id="DTGD01000202">
    <property type="protein sequence ID" value="HGB36312.1"/>
    <property type="molecule type" value="Genomic_DNA"/>
</dbReference>
<name>A0A7V3NUL2_UNCW3</name>
<dbReference type="GO" id="GO:0006508">
    <property type="term" value="P:proteolysis"/>
    <property type="evidence" value="ECO:0007669"/>
    <property type="project" value="InterPro"/>
</dbReference>
<evidence type="ECO:0000313" key="3">
    <source>
        <dbReference type="EMBL" id="HGB36312.1"/>
    </source>
</evidence>
<dbReference type="InterPro" id="IPR029031">
    <property type="entry name" value="Gingipain_N_sf"/>
</dbReference>
<gene>
    <name evidence="3" type="ORF">ENV38_05350</name>
</gene>
<accession>A0A7V3NUL2</accession>
<sequence>MILLLLTLSFLSDLFKIEKKLDDKLILRFKGPDFFATFIDSKEVRYLFPVGDLLLSSAPDAPFLPYYEVKVALNATAKFTCTVRPISIETYSNFLLPTVPKFKDDGLSLEFSTYQGEKIPSKNIVYKGETEIINGVPTALIYFTPYSYDPSAKTFQYIKEAEIVISVNEKKQTFSLTRGWYDSYLEPNFLNYSGVIATKPKLQKNNPFEEGVLWFQFKIVEEGFYSVSYEDLAKSGLSYSFPIQELSLFIRAVDTLPSFPSDTNEYFRKIPFEILDKNGDGTFNSGDELRFFSPGPKGLRNYSTGNEPSLIEIVRKIKYFKNPYTDTISVWLAFGIPGETYREKNPVSNREIRELYTYYHYERDLINIAWKGLLWLGEEIFRPSSSAVAEISYNFDLPSPSSNSGFFRIQYAGATRSIHQFKAILNGKDTLGDISSNYALRELFGIASSIRSSNTLKCQLSTTSTNTEDRIYIDYFTLYYKKETSALSNEVAFYGAPDTTVARLSVGQKVLAVFDITNPYQPKKLKINTDGQGQYFTDTLMPGKIYYFASSMKKPVKIELSPKAGALYNLRNNIDYIIITPRAFVSSLLSYKNYREKNLLKYIDGRWQKTYGVVEICTVEDIMRDFGYGVYDPVAIRNFLKYQYEKENGNLIYVGLFGDACYDYKNINGTGGNLVPAFEPFLSTDIEEEKGARDDFYADFDGNGFADLFIGRIPFRTKEQLGIFLDKLYKYESNTVFNNWRTRVLFIADDEYGESGTPTEIGFHIPLANNIRADTSITPPFLEVKLLYETSYGVVGNSVDRNRRGQEAKKDFIRKFNEGNFLTTFFGHGNPVQLTHEQMLLLQDLPLLNSNYKNPISLFLSCKVGAFTRENPPLGIAEYMSVYNQSIGTVGSSIGQFVSINYFFGRNIHSILSDRKLHPLGEIVNRAKAGSQSLTYYHLFGDPTTIVYLPLPDSVTNLFPPDTLWIARKNTIGLTNLQNNFEYYALLFHKPYIETYTNPSNPTVSVSYLGENKVLYRAPFSPKGENDSISFFIAGTADTGTGFCFSILKKGIDNEISAQYIPNLTTALGNVSTQDRTGPHIEVFINGKEASKVTEAPLSFNLKVVLEDSSGINLYNVFAEEKGVMLLIDNNFIDLTPYFEFYPNSYTKGEVNYPFSAEQPGKREFKVVAYDNLNNMSQKSFTLELKSSASLCDEFLIFPNPVSEGDRVYFTFRINKNARAKVEIYTISGRKIYQSVETEYPEGFNQVTWNLRDLFGDRVSNGLYIVKLSLKAEDDQKQELIKAFVVGK</sequence>
<dbReference type="Gene3D" id="3.40.50.10390">
    <property type="entry name" value="Gingipain r, domain 1"/>
    <property type="match status" value="1"/>
</dbReference>
<evidence type="ECO:0000259" key="2">
    <source>
        <dbReference type="Pfam" id="PF01364"/>
    </source>
</evidence>
<dbReference type="Gene3D" id="3.40.50.1460">
    <property type="match status" value="1"/>
</dbReference>
<dbReference type="Gene3D" id="2.60.40.4070">
    <property type="match status" value="1"/>
</dbReference>
<comment type="caution">
    <text evidence="3">The sequence shown here is derived from an EMBL/GenBank/DDBJ whole genome shotgun (WGS) entry which is preliminary data.</text>
</comment>
<dbReference type="Pfam" id="PF01364">
    <property type="entry name" value="Peptidase_C25"/>
    <property type="match status" value="1"/>
</dbReference>
<reference evidence="3" key="1">
    <citation type="journal article" date="2020" name="mSystems">
        <title>Genome- and Community-Level Interaction Insights into Carbon Utilization and Element Cycling Functions of Hydrothermarchaeota in Hydrothermal Sediment.</title>
        <authorList>
            <person name="Zhou Z."/>
            <person name="Liu Y."/>
            <person name="Xu W."/>
            <person name="Pan J."/>
            <person name="Luo Z.H."/>
            <person name="Li M."/>
        </authorList>
    </citation>
    <scope>NUCLEOTIDE SEQUENCE [LARGE SCALE GENOMIC DNA]</scope>
    <source>
        <strain evidence="3">SpSt-754</strain>
    </source>
</reference>
<dbReference type="InterPro" id="IPR026444">
    <property type="entry name" value="Secre_tail"/>
</dbReference>
<dbReference type="NCBIfam" id="TIGR04183">
    <property type="entry name" value="Por_Secre_tail"/>
    <property type="match status" value="1"/>
</dbReference>
<dbReference type="InterPro" id="IPR029030">
    <property type="entry name" value="Caspase-like_dom_sf"/>
</dbReference>
<dbReference type="InterPro" id="IPR001769">
    <property type="entry name" value="Gingipain"/>
</dbReference>
<dbReference type="Gene3D" id="2.60.40.3800">
    <property type="match status" value="1"/>
</dbReference>
<feature type="domain" description="Gingipain" evidence="2">
    <location>
        <begin position="576"/>
        <end position="945"/>
    </location>
</feature>
<dbReference type="InterPro" id="IPR038490">
    <property type="entry name" value="Gingipain_propep_sf"/>
</dbReference>
<keyword evidence="1" id="KW-0732">Signal</keyword>
<evidence type="ECO:0000256" key="1">
    <source>
        <dbReference type="ARBA" id="ARBA00022729"/>
    </source>
</evidence>
<dbReference type="GO" id="GO:0008234">
    <property type="term" value="F:cysteine-type peptidase activity"/>
    <property type="evidence" value="ECO:0007669"/>
    <property type="project" value="InterPro"/>
</dbReference>
<protein>
    <submittedName>
        <fullName evidence="3">T9SS type A sorting domain-containing protein</fullName>
    </submittedName>
</protein>